<dbReference type="GO" id="GO:0042162">
    <property type="term" value="F:telomeric DNA binding"/>
    <property type="evidence" value="ECO:0007669"/>
    <property type="project" value="TreeGrafter"/>
</dbReference>
<dbReference type="InterPro" id="IPR011990">
    <property type="entry name" value="TPR-like_helical_dom_sf"/>
</dbReference>
<dbReference type="PANTHER" id="PTHR15696:SF40">
    <property type="entry name" value="NONSENSE-MEDIATED MRNA DECAY FACTOR"/>
    <property type="match status" value="1"/>
</dbReference>
<feature type="domain" description="Telomerase activating protein Est1-like N-terminal" evidence="1">
    <location>
        <begin position="98"/>
        <end position="210"/>
    </location>
</feature>
<dbReference type="InterPro" id="IPR045153">
    <property type="entry name" value="Est1/Ebs1-like"/>
</dbReference>
<dbReference type="AlphaFoldDB" id="A0A5N4CI01"/>
<dbReference type="GO" id="GO:0070034">
    <property type="term" value="F:telomerase RNA binding"/>
    <property type="evidence" value="ECO:0007669"/>
    <property type="project" value="TreeGrafter"/>
</dbReference>
<dbReference type="GO" id="GO:0000184">
    <property type="term" value="P:nuclear-transcribed mRNA catabolic process, nonsense-mediated decay"/>
    <property type="evidence" value="ECO:0007669"/>
    <property type="project" value="TreeGrafter"/>
</dbReference>
<evidence type="ECO:0000259" key="1">
    <source>
        <dbReference type="Pfam" id="PF10374"/>
    </source>
</evidence>
<accession>A0A5N4CI01</accession>
<dbReference type="InterPro" id="IPR019458">
    <property type="entry name" value="Est1-like_N"/>
</dbReference>
<dbReference type="EMBL" id="JWIN03000025">
    <property type="protein sequence ID" value="KAB1257994.1"/>
    <property type="molecule type" value="Genomic_DNA"/>
</dbReference>
<dbReference type="PANTHER" id="PTHR15696">
    <property type="entry name" value="SMG-7 SUPPRESSOR WITH MORPHOLOGICAL EFFECT ON GENITALIA PROTEIN 7"/>
    <property type="match status" value="1"/>
</dbReference>
<protein>
    <submittedName>
        <fullName evidence="2">Protein SMG5</fullName>
    </submittedName>
</protein>
<dbReference type="GO" id="GO:0005697">
    <property type="term" value="C:telomerase holoenzyme complex"/>
    <property type="evidence" value="ECO:0007669"/>
    <property type="project" value="TreeGrafter"/>
</dbReference>
<name>A0A5N4CI01_CAMDR</name>
<evidence type="ECO:0000313" key="3">
    <source>
        <dbReference type="Proteomes" id="UP000299084"/>
    </source>
</evidence>
<dbReference type="Gene3D" id="1.25.40.10">
    <property type="entry name" value="Tetratricopeptide repeat domain"/>
    <property type="match status" value="1"/>
</dbReference>
<evidence type="ECO:0000313" key="2">
    <source>
        <dbReference type="EMBL" id="KAB1257994.1"/>
    </source>
</evidence>
<reference evidence="2 3" key="1">
    <citation type="journal article" date="2019" name="Mol. Ecol. Resour.">
        <title>Improving Illumina assemblies with Hi-C and long reads: an example with the North African dromedary.</title>
        <authorList>
            <person name="Elbers J.P."/>
            <person name="Rogers M.F."/>
            <person name="Perelman P.L."/>
            <person name="Proskuryakova A.A."/>
            <person name="Serdyukova N.A."/>
            <person name="Johnson W.E."/>
            <person name="Horin P."/>
            <person name="Corander J."/>
            <person name="Murphy D."/>
            <person name="Burger P.A."/>
        </authorList>
    </citation>
    <scope>NUCLEOTIDE SEQUENCE [LARGE SCALE GENOMIC DNA]</scope>
    <source>
        <strain evidence="2">Drom800</strain>
        <tissue evidence="2">Blood</tissue>
    </source>
</reference>
<sequence>MVNRLQPFPHGTLRSSLEARMIEDTHSITGKEGSQAEALDAKLLYQDVCLAAQHLDLFLRAGNAHKEVFKPHVLTLRDIVQQVCIKLMFLHPVDCGRKAEELLWRQMYSAVALLLLKANGKHTDTFQQWEGRLRAHLKGGLRFYEHLFLFLQEHCELSLPGYIDWPYSVIHLISCKKTGPASEEEVAWAQMACHRCLLYLGDLFRCQNEFLAPATKD</sequence>
<dbReference type="Proteomes" id="UP000299084">
    <property type="component" value="Unassembled WGS sequence"/>
</dbReference>
<proteinExistence type="predicted"/>
<gene>
    <name evidence="2" type="ORF">Cadr_000022695</name>
</gene>
<organism evidence="2 3">
    <name type="scientific">Camelus dromedarius</name>
    <name type="common">Dromedary</name>
    <name type="synonym">Arabian camel</name>
    <dbReference type="NCBI Taxonomy" id="9838"/>
    <lineage>
        <taxon>Eukaryota</taxon>
        <taxon>Metazoa</taxon>
        <taxon>Chordata</taxon>
        <taxon>Craniata</taxon>
        <taxon>Vertebrata</taxon>
        <taxon>Euteleostomi</taxon>
        <taxon>Mammalia</taxon>
        <taxon>Eutheria</taxon>
        <taxon>Laurasiatheria</taxon>
        <taxon>Artiodactyla</taxon>
        <taxon>Tylopoda</taxon>
        <taxon>Camelidae</taxon>
        <taxon>Camelus</taxon>
    </lineage>
</organism>
<dbReference type="Pfam" id="PF10374">
    <property type="entry name" value="EST1"/>
    <property type="match status" value="1"/>
</dbReference>
<keyword evidence="3" id="KW-1185">Reference proteome</keyword>
<comment type="caution">
    <text evidence="2">The sequence shown here is derived from an EMBL/GenBank/DDBJ whole genome shotgun (WGS) entry which is preliminary data.</text>
</comment>
<dbReference type="SUPFAM" id="SSF48452">
    <property type="entry name" value="TPR-like"/>
    <property type="match status" value="1"/>
</dbReference>